<gene>
    <name evidence="1" type="ORF">OU798_16050</name>
</gene>
<accession>A0A9X3FFP2</accession>
<evidence type="ECO:0000313" key="1">
    <source>
        <dbReference type="EMBL" id="MCY1721868.1"/>
    </source>
</evidence>
<dbReference type="EMBL" id="JAPOHD010000029">
    <property type="protein sequence ID" value="MCY1721868.1"/>
    <property type="molecule type" value="Genomic_DNA"/>
</dbReference>
<dbReference type="Proteomes" id="UP001145087">
    <property type="component" value="Unassembled WGS sequence"/>
</dbReference>
<evidence type="ECO:0000313" key="2">
    <source>
        <dbReference type="Proteomes" id="UP001145087"/>
    </source>
</evidence>
<proteinExistence type="predicted"/>
<dbReference type="AlphaFoldDB" id="A0A9X3FFP2"/>
<name>A0A9X3FFP2_9BACT</name>
<protein>
    <submittedName>
        <fullName evidence="1">Uncharacterized protein</fullName>
    </submittedName>
</protein>
<organism evidence="1 2">
    <name type="scientific">Draconibacterium aestuarii</name>
    <dbReference type="NCBI Taxonomy" id="2998507"/>
    <lineage>
        <taxon>Bacteria</taxon>
        <taxon>Pseudomonadati</taxon>
        <taxon>Bacteroidota</taxon>
        <taxon>Bacteroidia</taxon>
        <taxon>Marinilabiliales</taxon>
        <taxon>Prolixibacteraceae</taxon>
        <taxon>Draconibacterium</taxon>
    </lineage>
</organism>
<comment type="caution">
    <text evidence="1">The sequence shown here is derived from an EMBL/GenBank/DDBJ whole genome shotgun (WGS) entry which is preliminary data.</text>
</comment>
<dbReference type="RefSeq" id="WP_343334197.1">
    <property type="nucleotide sequence ID" value="NZ_JAPOHD010000029.1"/>
</dbReference>
<reference evidence="1" key="1">
    <citation type="submission" date="2022-11" db="EMBL/GenBank/DDBJ databases">
        <title>Marilongibacter aestuarii gen. nov., sp. nov., isolated from tidal flat sediment.</title>
        <authorList>
            <person name="Jiayan W."/>
        </authorList>
    </citation>
    <scope>NUCLEOTIDE SEQUENCE</scope>
    <source>
        <strain evidence="1">Z1-6</strain>
    </source>
</reference>
<sequence>MNEIITTTITLVSGGFIWEGFKFFYPEVTRYIDSRVKAKKTFYENLDPILKSSSELYGKLESLAKEDFSTFINPSNSNSKNPEQNKKYVLYLFSQFWACIEFLRLESQYTDLSKNKKGKQLLRFIETIESRKYRVLDRSNQRIIGECLILNKNQKFKIMTLNEFLDNYETVDSSFHKWVKTLENKLEQVSDKETRQLVLRFGVIVALIIDHFDPYHTTVRRRAIYLNKLSPKSHKMIKHSLLKHYLTFIKNKSTYYLLK</sequence>
<keyword evidence="2" id="KW-1185">Reference proteome</keyword>